<comment type="caution">
    <text evidence="1">The sequence shown here is derived from an EMBL/GenBank/DDBJ whole genome shotgun (WGS) entry which is preliminary data.</text>
</comment>
<feature type="non-terminal residue" evidence="1">
    <location>
        <position position="1"/>
    </location>
</feature>
<gene>
    <name evidence="1" type="ORF">S03H2_41788</name>
</gene>
<reference evidence="1" key="1">
    <citation type="journal article" date="2014" name="Front. Microbiol.">
        <title>High frequency of phylogenetically diverse reductive dehalogenase-homologous genes in deep subseafloor sedimentary metagenomes.</title>
        <authorList>
            <person name="Kawai M."/>
            <person name="Futagami T."/>
            <person name="Toyoda A."/>
            <person name="Takaki Y."/>
            <person name="Nishi S."/>
            <person name="Hori S."/>
            <person name="Arai W."/>
            <person name="Tsubouchi T."/>
            <person name="Morono Y."/>
            <person name="Uchiyama I."/>
            <person name="Ito T."/>
            <person name="Fujiyama A."/>
            <person name="Inagaki F."/>
            <person name="Takami H."/>
        </authorList>
    </citation>
    <scope>NUCLEOTIDE SEQUENCE</scope>
    <source>
        <strain evidence="1">Expedition CK06-06</strain>
    </source>
</reference>
<dbReference type="EMBL" id="BARU01025979">
    <property type="protein sequence ID" value="GAH72779.1"/>
    <property type="molecule type" value="Genomic_DNA"/>
</dbReference>
<evidence type="ECO:0000313" key="1">
    <source>
        <dbReference type="EMBL" id="GAH72779.1"/>
    </source>
</evidence>
<sequence>PILDGNKISRLCFTIGSTAMAAYLFGYYDTKIYIHNIG</sequence>
<dbReference type="AlphaFoldDB" id="X1J348"/>
<name>X1J348_9ZZZZ</name>
<accession>X1J348</accession>
<organism evidence="1">
    <name type="scientific">marine sediment metagenome</name>
    <dbReference type="NCBI Taxonomy" id="412755"/>
    <lineage>
        <taxon>unclassified sequences</taxon>
        <taxon>metagenomes</taxon>
        <taxon>ecological metagenomes</taxon>
    </lineage>
</organism>
<proteinExistence type="predicted"/>
<protein>
    <submittedName>
        <fullName evidence="1">Uncharacterized protein</fullName>
    </submittedName>
</protein>